<keyword evidence="11" id="KW-1185">Reference proteome</keyword>
<dbReference type="Pfam" id="PF02770">
    <property type="entry name" value="Acyl-CoA_dh_M"/>
    <property type="match status" value="1"/>
</dbReference>
<dbReference type="InterPro" id="IPR009075">
    <property type="entry name" value="AcylCo_DH/oxidase_C"/>
</dbReference>
<evidence type="ECO:0000256" key="2">
    <source>
        <dbReference type="ARBA" id="ARBA00009347"/>
    </source>
</evidence>
<gene>
    <name evidence="10" type="ORF">FQK01_24300</name>
</gene>
<feature type="domain" description="Acyl-CoA dehydrogenase/oxidase C-terminal" evidence="8">
    <location>
        <begin position="248"/>
        <end position="397"/>
    </location>
</feature>
<dbReference type="SUPFAM" id="SSF56645">
    <property type="entry name" value="Acyl-CoA dehydrogenase NM domain-like"/>
    <property type="match status" value="1"/>
</dbReference>
<accession>A0ABD7S312</accession>
<dbReference type="InterPro" id="IPR009100">
    <property type="entry name" value="AcylCoA_DH/oxidase_NM_dom_sf"/>
</dbReference>
<name>A0ABD7S312_XANVA</name>
<evidence type="ECO:0000256" key="7">
    <source>
        <dbReference type="RuleBase" id="RU362125"/>
    </source>
</evidence>
<dbReference type="AlphaFoldDB" id="A0ABD7S312"/>
<dbReference type="InterPro" id="IPR050741">
    <property type="entry name" value="Acyl-CoA_dehydrogenase"/>
</dbReference>
<comment type="similarity">
    <text evidence="2 7">Belongs to the acyl-CoA dehydrogenase family.</text>
</comment>
<dbReference type="SUPFAM" id="SSF47203">
    <property type="entry name" value="Acyl-CoA dehydrogenase C-terminal domain-like"/>
    <property type="match status" value="1"/>
</dbReference>
<dbReference type="InterPro" id="IPR006089">
    <property type="entry name" value="Acyl-CoA_DH_CS"/>
</dbReference>
<reference evidence="11" key="1">
    <citation type="journal article" date="2020" name="Phytopathology">
        <title>Genomic acquisitions in emerging populations of Xanthomonas vasicola pv. vasculorum infecting corn in the U.S. and Argentina.</title>
        <authorList>
            <person name="Perez-Quintero A.L."/>
        </authorList>
    </citation>
    <scope>NUCLEOTIDE SEQUENCE [LARGE SCALE GENOMIC DNA]</scope>
    <source>
        <strain evidence="11">Xvh-L</strain>
    </source>
</reference>
<proteinExistence type="inferred from homology"/>
<evidence type="ECO:0000256" key="3">
    <source>
        <dbReference type="ARBA" id="ARBA00019125"/>
    </source>
</evidence>
<dbReference type="Gene3D" id="2.40.110.10">
    <property type="entry name" value="Butyryl-CoA Dehydrogenase, subunit A, domain 2"/>
    <property type="match status" value="1"/>
</dbReference>
<evidence type="ECO:0000313" key="10">
    <source>
        <dbReference type="EMBL" id="TWQ46617.1"/>
    </source>
</evidence>
<keyword evidence="4 7" id="KW-0285">Flavoprotein</keyword>
<keyword evidence="6 7" id="KW-0560">Oxidoreductase</keyword>
<evidence type="ECO:0000256" key="4">
    <source>
        <dbReference type="ARBA" id="ARBA00022630"/>
    </source>
</evidence>
<dbReference type="GO" id="GO:0016491">
    <property type="term" value="F:oxidoreductase activity"/>
    <property type="evidence" value="ECO:0007669"/>
    <property type="project" value="UniProtKB-KW"/>
</dbReference>
<dbReference type="Gene3D" id="1.20.140.10">
    <property type="entry name" value="Butyryl-CoA Dehydrogenase, subunit A, domain 3"/>
    <property type="match status" value="1"/>
</dbReference>
<dbReference type="EMBL" id="VOCK01000172">
    <property type="protein sequence ID" value="TWQ46617.1"/>
    <property type="molecule type" value="Genomic_DNA"/>
</dbReference>
<organism evidence="10 11">
    <name type="scientific">Xanthomonas vasicola</name>
    <dbReference type="NCBI Taxonomy" id="56459"/>
    <lineage>
        <taxon>Bacteria</taxon>
        <taxon>Pseudomonadati</taxon>
        <taxon>Pseudomonadota</taxon>
        <taxon>Gammaproteobacteria</taxon>
        <taxon>Lysobacterales</taxon>
        <taxon>Lysobacteraceae</taxon>
        <taxon>Xanthomonas</taxon>
    </lineage>
</organism>
<dbReference type="InterPro" id="IPR006091">
    <property type="entry name" value="Acyl-CoA_Oxase/DH_mid-dom"/>
</dbReference>
<comment type="cofactor">
    <cofactor evidence="1 7">
        <name>FAD</name>
        <dbReference type="ChEBI" id="CHEBI:57692"/>
    </cofactor>
</comment>
<evidence type="ECO:0000256" key="1">
    <source>
        <dbReference type="ARBA" id="ARBA00001974"/>
    </source>
</evidence>
<dbReference type="PROSITE" id="PS00072">
    <property type="entry name" value="ACYL_COA_DH_1"/>
    <property type="match status" value="1"/>
</dbReference>
<evidence type="ECO:0000313" key="11">
    <source>
        <dbReference type="Proteomes" id="UP000320455"/>
    </source>
</evidence>
<dbReference type="InterPro" id="IPR036250">
    <property type="entry name" value="AcylCo_DH-like_C"/>
</dbReference>
<protein>
    <recommendedName>
        <fullName evidence="3">Medium-chain specific acyl-CoA dehydrogenase, mitochondrial</fullName>
    </recommendedName>
</protein>
<evidence type="ECO:0000259" key="8">
    <source>
        <dbReference type="Pfam" id="PF00441"/>
    </source>
</evidence>
<dbReference type="PANTHER" id="PTHR48083">
    <property type="entry name" value="MEDIUM-CHAIN SPECIFIC ACYL-COA DEHYDROGENASE, MITOCHONDRIAL-RELATED"/>
    <property type="match status" value="1"/>
</dbReference>
<dbReference type="Pfam" id="PF00441">
    <property type="entry name" value="Acyl-CoA_dh_1"/>
    <property type="match status" value="1"/>
</dbReference>
<dbReference type="PANTHER" id="PTHR48083:SF2">
    <property type="entry name" value="MEDIUM-CHAIN SPECIFIC ACYL-COA DEHYDROGENASE, MITOCHONDRIAL"/>
    <property type="match status" value="1"/>
</dbReference>
<sequence length="422" mass="47133">MFWKCHYRKCFKYIRPTHAVFSLLNLDRVIMNITIPKFFSSAISSKIATNLQQWEGKGCLHDPLAWRIAVPELASLDYKWEKSGQNTPLNTPRLMDVFRFFGSVSLDLRDVPGLGHGRVFLASKKTNQFKNQLENIASSKSFAAICITEDGGGTDLHSIKTTAVRKNDRYEISGQKKYVARLRQSDIYIVFANVIGLEQGLTAFLINRSDSAIEVADIKAMGLRGISWGQLDLNNISIPLNNRIGGEGQGFTIFSIHFSFWRCAMAAAAIGAAQGALNDAKNRLQNRYAFSGKIGRFTHLQQEYAKHASRLHMAWLLIQSTAQRIEQKQYSYVDAAMAKAESVEAAIAAVQWSMLAHGAFGYSSEANLEKTLRDLLGLRIADGTTDVLRGQVARGLLGEELYALSLGREVNDFSPARERQLW</sequence>
<feature type="domain" description="Acyl-CoA oxidase/dehydrogenase middle" evidence="9">
    <location>
        <begin position="144"/>
        <end position="235"/>
    </location>
</feature>
<dbReference type="InterPro" id="IPR046373">
    <property type="entry name" value="Acyl-CoA_Oxase/DH_mid-dom_sf"/>
</dbReference>
<evidence type="ECO:0000259" key="9">
    <source>
        <dbReference type="Pfam" id="PF02770"/>
    </source>
</evidence>
<comment type="caution">
    <text evidence="10">The sequence shown here is derived from an EMBL/GenBank/DDBJ whole genome shotgun (WGS) entry which is preliminary data.</text>
</comment>
<evidence type="ECO:0000256" key="6">
    <source>
        <dbReference type="ARBA" id="ARBA00023002"/>
    </source>
</evidence>
<dbReference type="GO" id="GO:0005737">
    <property type="term" value="C:cytoplasm"/>
    <property type="evidence" value="ECO:0007669"/>
    <property type="project" value="UniProtKB-ARBA"/>
</dbReference>
<dbReference type="CDD" id="cd00567">
    <property type="entry name" value="ACAD"/>
    <property type="match status" value="1"/>
</dbReference>
<evidence type="ECO:0000256" key="5">
    <source>
        <dbReference type="ARBA" id="ARBA00022827"/>
    </source>
</evidence>
<dbReference type="Proteomes" id="UP000320455">
    <property type="component" value="Unassembled WGS sequence"/>
</dbReference>
<keyword evidence="5 7" id="KW-0274">FAD</keyword>